<evidence type="ECO:0000256" key="2">
    <source>
        <dbReference type="HAMAP-Rule" id="MF_01940"/>
    </source>
</evidence>
<dbReference type="Pfam" id="PF13563">
    <property type="entry name" value="2_5_RNA_ligase2"/>
    <property type="match status" value="1"/>
</dbReference>
<keyword evidence="1 2" id="KW-0378">Hydrolase</keyword>
<keyword evidence="4" id="KW-1185">Reference proteome</keyword>
<comment type="function">
    <text evidence="2">Hydrolyzes RNA 2',3'-cyclic phosphodiester to an RNA 2'-phosphomonoester.</text>
</comment>
<evidence type="ECO:0000313" key="3">
    <source>
        <dbReference type="EMBL" id="MFD1787992.1"/>
    </source>
</evidence>
<evidence type="ECO:0000313" key="4">
    <source>
        <dbReference type="Proteomes" id="UP001597283"/>
    </source>
</evidence>
<protein>
    <recommendedName>
        <fullName evidence="2">RNA 2',3'-cyclic phosphodiesterase</fullName>
        <shortName evidence="2">RNA 2',3'-CPDase</shortName>
        <ecNumber evidence="2">3.1.4.58</ecNumber>
    </recommendedName>
</protein>
<sequence>MHRLFVALRPPSDIRALLLDAMGGIANARWQDDEQLHLTLRYIGEVERPMAEDIATALDGVRAAPVTFRIAGVGRFDGGGRPGSAVWAGISPREPLAALHAKIDTALTRAGLEPERRAYLPHITLARLLRNAGSPDRFLADQAMLSSAPVTLDHFLLYESRLRSTGATYEAVARYRLDR</sequence>
<feature type="short sequence motif" description="HXTX 1" evidence="2">
    <location>
        <begin position="37"/>
        <end position="40"/>
    </location>
</feature>
<feature type="active site" description="Proton acceptor" evidence="2">
    <location>
        <position position="122"/>
    </location>
</feature>
<comment type="caution">
    <text evidence="3">The sequence shown here is derived from an EMBL/GenBank/DDBJ whole genome shotgun (WGS) entry which is preliminary data.</text>
</comment>
<dbReference type="PANTHER" id="PTHR35561">
    <property type="entry name" value="RNA 2',3'-CYCLIC PHOSPHODIESTERASE"/>
    <property type="match status" value="1"/>
</dbReference>
<dbReference type="EMBL" id="JBHUFC010000003">
    <property type="protein sequence ID" value="MFD1787992.1"/>
    <property type="molecule type" value="Genomic_DNA"/>
</dbReference>
<dbReference type="RefSeq" id="WP_380940346.1">
    <property type="nucleotide sequence ID" value="NZ_JBHUFC010000003.1"/>
</dbReference>
<dbReference type="NCBIfam" id="TIGR02258">
    <property type="entry name" value="2_5_ligase"/>
    <property type="match status" value="1"/>
</dbReference>
<dbReference type="HAMAP" id="MF_01940">
    <property type="entry name" value="RNA_CPDase"/>
    <property type="match status" value="1"/>
</dbReference>
<dbReference type="SUPFAM" id="SSF55144">
    <property type="entry name" value="LigT-like"/>
    <property type="match status" value="1"/>
</dbReference>
<gene>
    <name evidence="3" type="primary">thpR</name>
    <name evidence="3" type="ORF">ACFSC3_10435</name>
</gene>
<accession>A0ABW4NCY0</accession>
<feature type="active site" description="Proton donor" evidence="2">
    <location>
        <position position="37"/>
    </location>
</feature>
<dbReference type="InterPro" id="IPR004175">
    <property type="entry name" value="RNA_CPDase"/>
</dbReference>
<comment type="similarity">
    <text evidence="2">Belongs to the 2H phosphoesterase superfamily. ThpR family.</text>
</comment>
<dbReference type="InterPro" id="IPR009097">
    <property type="entry name" value="Cyclic_Pdiesterase"/>
</dbReference>
<comment type="catalytic activity">
    <reaction evidence="2">
        <text>a 3'-end 2',3'-cyclophospho-ribonucleotide-RNA + H2O = a 3'-end 2'-phospho-ribonucleotide-RNA + H(+)</text>
        <dbReference type="Rhea" id="RHEA:11828"/>
        <dbReference type="Rhea" id="RHEA-COMP:10464"/>
        <dbReference type="Rhea" id="RHEA-COMP:17353"/>
        <dbReference type="ChEBI" id="CHEBI:15377"/>
        <dbReference type="ChEBI" id="CHEBI:15378"/>
        <dbReference type="ChEBI" id="CHEBI:83064"/>
        <dbReference type="ChEBI" id="CHEBI:173113"/>
        <dbReference type="EC" id="3.1.4.58"/>
    </reaction>
</comment>
<dbReference type="PANTHER" id="PTHR35561:SF1">
    <property type="entry name" value="RNA 2',3'-CYCLIC PHOSPHODIESTERASE"/>
    <property type="match status" value="1"/>
</dbReference>
<proteinExistence type="inferred from homology"/>
<dbReference type="EC" id="3.1.4.58" evidence="2"/>
<dbReference type="Gene3D" id="3.90.1140.10">
    <property type="entry name" value="Cyclic phosphodiesterase"/>
    <property type="match status" value="1"/>
</dbReference>
<name>A0ABW4NCY0_9SPHN</name>
<organism evidence="3 4">
    <name type="scientific">Sphingomonas floccifaciens</name>
    <dbReference type="NCBI Taxonomy" id="1844115"/>
    <lineage>
        <taxon>Bacteria</taxon>
        <taxon>Pseudomonadati</taxon>
        <taxon>Pseudomonadota</taxon>
        <taxon>Alphaproteobacteria</taxon>
        <taxon>Sphingomonadales</taxon>
        <taxon>Sphingomonadaceae</taxon>
        <taxon>Sphingomonas</taxon>
    </lineage>
</organism>
<evidence type="ECO:0000256" key="1">
    <source>
        <dbReference type="ARBA" id="ARBA00022801"/>
    </source>
</evidence>
<dbReference type="Proteomes" id="UP001597283">
    <property type="component" value="Unassembled WGS sequence"/>
</dbReference>
<reference evidence="4" key="1">
    <citation type="journal article" date="2019" name="Int. J. Syst. Evol. Microbiol.">
        <title>The Global Catalogue of Microorganisms (GCM) 10K type strain sequencing project: providing services to taxonomists for standard genome sequencing and annotation.</title>
        <authorList>
            <consortium name="The Broad Institute Genomics Platform"/>
            <consortium name="The Broad Institute Genome Sequencing Center for Infectious Disease"/>
            <person name="Wu L."/>
            <person name="Ma J."/>
        </authorList>
    </citation>
    <scope>NUCLEOTIDE SEQUENCE [LARGE SCALE GENOMIC DNA]</scope>
    <source>
        <strain evidence="4">Q85</strain>
    </source>
</reference>
<feature type="short sequence motif" description="HXTX 2" evidence="2">
    <location>
        <begin position="122"/>
        <end position="125"/>
    </location>
</feature>